<dbReference type="EMBL" id="JAQOSK010000012">
    <property type="protein sequence ID" value="MDC2958409.1"/>
    <property type="molecule type" value="Genomic_DNA"/>
</dbReference>
<sequence length="114" mass="12106">MTAHIAQTTLVEEAAAAAEGVVGVAFLRPGLAERLRSTLSRPAPHTGRARPTGVRMTANGDDGSWHLEIQVVVVRQARAVDVARAVRTRVRDRLSALTPTHPAPTVTVTVTGRV</sequence>
<protein>
    <recommendedName>
        <fullName evidence="3">Asp23/Gls24 family envelope stress response protein</fullName>
    </recommendedName>
</protein>
<keyword evidence="2" id="KW-1185">Reference proteome</keyword>
<comment type="caution">
    <text evidence="1">The sequence shown here is derived from an EMBL/GenBank/DDBJ whole genome shotgun (WGS) entry which is preliminary data.</text>
</comment>
<accession>A0ABT5G0V2</accession>
<evidence type="ECO:0008006" key="3">
    <source>
        <dbReference type="Google" id="ProtNLM"/>
    </source>
</evidence>
<organism evidence="1 2">
    <name type="scientific">Streptomyces gilvifuscus</name>
    <dbReference type="NCBI Taxonomy" id="1550617"/>
    <lineage>
        <taxon>Bacteria</taxon>
        <taxon>Bacillati</taxon>
        <taxon>Actinomycetota</taxon>
        <taxon>Actinomycetes</taxon>
        <taxon>Kitasatosporales</taxon>
        <taxon>Streptomycetaceae</taxon>
        <taxon>Streptomyces</taxon>
    </lineage>
</organism>
<dbReference type="RefSeq" id="WP_272177210.1">
    <property type="nucleotide sequence ID" value="NZ_JAQOSK010000012.1"/>
</dbReference>
<evidence type="ECO:0000313" key="1">
    <source>
        <dbReference type="EMBL" id="MDC2958409.1"/>
    </source>
</evidence>
<proteinExistence type="predicted"/>
<gene>
    <name evidence="1" type="ORF">PO587_28605</name>
</gene>
<evidence type="ECO:0000313" key="2">
    <source>
        <dbReference type="Proteomes" id="UP001221328"/>
    </source>
</evidence>
<name>A0ABT5G0V2_9ACTN</name>
<dbReference type="Proteomes" id="UP001221328">
    <property type="component" value="Unassembled WGS sequence"/>
</dbReference>
<reference evidence="1 2" key="1">
    <citation type="journal article" date="2015" name="Int. J. Syst. Evol. Microbiol.">
        <title>Streptomyces gilvifuscus sp. nov., an actinomycete that produces antibacterial compounds isolated from soil.</title>
        <authorList>
            <person name="Nguyen T.M."/>
            <person name="Kim J."/>
        </authorList>
    </citation>
    <scope>NUCLEOTIDE SEQUENCE [LARGE SCALE GENOMIC DNA]</scope>
    <source>
        <strain evidence="1 2">T113</strain>
    </source>
</reference>